<dbReference type="SMART" id="SM00326">
    <property type="entry name" value="SH3"/>
    <property type="match status" value="1"/>
</dbReference>
<keyword evidence="1 4" id="KW-0728">SH3 domain</keyword>
<feature type="compositionally biased region" description="Pro residues" evidence="5">
    <location>
        <begin position="223"/>
        <end position="239"/>
    </location>
</feature>
<evidence type="ECO:0000256" key="5">
    <source>
        <dbReference type="SAM" id="MobiDB-lite"/>
    </source>
</evidence>
<name>A0A1C9VNR3_MONBE</name>
<evidence type="ECO:0000256" key="1">
    <source>
        <dbReference type="ARBA" id="ARBA00022443"/>
    </source>
</evidence>
<dbReference type="SUPFAM" id="SSF50044">
    <property type="entry name" value="SH3-domain"/>
    <property type="match status" value="1"/>
</dbReference>
<feature type="domain" description="SH2" evidence="6">
    <location>
        <begin position="35"/>
        <end position="122"/>
    </location>
</feature>
<evidence type="ECO:0000256" key="3">
    <source>
        <dbReference type="PROSITE-ProRule" id="PRU00191"/>
    </source>
</evidence>
<dbReference type="PROSITE" id="PS50002">
    <property type="entry name" value="SH3"/>
    <property type="match status" value="1"/>
</dbReference>
<gene>
    <name evidence="8" type="primary">crka2</name>
</gene>
<feature type="compositionally biased region" description="Low complexity" evidence="5">
    <location>
        <begin position="202"/>
        <end position="222"/>
    </location>
</feature>
<accession>A0A1C9VNR3</accession>
<feature type="region of interest" description="Disordered" evidence="5">
    <location>
        <begin position="202"/>
        <end position="268"/>
    </location>
</feature>
<dbReference type="PRINTS" id="PR00452">
    <property type="entry name" value="SH3DOMAIN"/>
</dbReference>
<keyword evidence="2 3" id="KW-0727">SH2 domain</keyword>
<dbReference type="Pfam" id="PF00018">
    <property type="entry name" value="SH3_1"/>
    <property type="match status" value="1"/>
</dbReference>
<proteinExistence type="evidence at transcript level"/>
<dbReference type="PRINTS" id="PR00401">
    <property type="entry name" value="SH2DOMAIN"/>
</dbReference>
<dbReference type="InterPro" id="IPR000980">
    <property type="entry name" value="SH2"/>
</dbReference>
<dbReference type="SMART" id="SM00252">
    <property type="entry name" value="SH2"/>
    <property type="match status" value="1"/>
</dbReference>
<dbReference type="EMBL" id="KT795325">
    <property type="protein sequence ID" value="AOS88698.1"/>
    <property type="molecule type" value="mRNA"/>
</dbReference>
<dbReference type="Gene3D" id="3.30.505.10">
    <property type="entry name" value="SH2 domain"/>
    <property type="match status" value="1"/>
</dbReference>
<evidence type="ECO:0000259" key="7">
    <source>
        <dbReference type="PROSITE" id="PS50002"/>
    </source>
</evidence>
<evidence type="ECO:0000256" key="2">
    <source>
        <dbReference type="ARBA" id="ARBA00022999"/>
    </source>
</evidence>
<dbReference type="InterPro" id="IPR036860">
    <property type="entry name" value="SH2_dom_sf"/>
</dbReference>
<protein>
    <submittedName>
        <fullName evidence="8">CRK-CRKL-like protein ancestral isoform 2</fullName>
    </submittedName>
</protein>
<feature type="compositionally biased region" description="Low complexity" evidence="5">
    <location>
        <begin position="256"/>
        <end position="268"/>
    </location>
</feature>
<dbReference type="AlphaFoldDB" id="A0A1C9VNR3"/>
<dbReference type="PRINTS" id="PR00678">
    <property type="entry name" value="PI3KINASEP85"/>
</dbReference>
<evidence type="ECO:0000259" key="6">
    <source>
        <dbReference type="PROSITE" id="PS50001"/>
    </source>
</evidence>
<feature type="domain" description="SH3" evidence="7">
    <location>
        <begin position="136"/>
        <end position="197"/>
    </location>
</feature>
<dbReference type="SUPFAM" id="SSF55550">
    <property type="entry name" value="SH2 domain"/>
    <property type="match status" value="1"/>
</dbReference>
<reference evidence="8" key="1">
    <citation type="journal article" date="2016" name="Sci. Rep.">
        <title>A pre-metazoan origin of the CRK gene family and co-opted signaling network.</title>
        <authorList>
            <person name="Shigeno-Nakazawa Y."/>
            <person name="Kasai T."/>
            <person name="Ki S."/>
            <person name="Kostyanovskaya E."/>
            <person name="Pawlak J."/>
            <person name="Yamagishi J."/>
            <person name="Okimoto N."/>
            <person name="Taiji M."/>
            <person name="Okada M."/>
            <person name="Westbrook J."/>
            <person name="Satta Y."/>
            <person name="Kigawa T."/>
            <person name="Imamoto A."/>
        </authorList>
    </citation>
    <scope>NUCLEOTIDE SEQUENCE</scope>
</reference>
<dbReference type="PANTHER" id="PTHR19969:SF5">
    <property type="entry name" value="CRK-LIKE PROTEIN"/>
    <property type="match status" value="1"/>
</dbReference>
<dbReference type="Gene3D" id="2.30.30.40">
    <property type="entry name" value="SH3 Domains"/>
    <property type="match status" value="1"/>
</dbReference>
<sequence>MMSAGTSTQLLAEIMEDILTIRREAFSMAGPAPAWYHGQVSRTDADSRLRGTPEGTFIIRDSSKGGSFVLSVSEGGKVSHYKIDRRSPCVYEIGDESFANLPEIIEFYKRHMLDTTPLSVPLPLEGELVGAELAANYLTEATALYNFNARDPEDLSFRKGEQLFVLEVTEREWWKAQSRATRQIGMVPANYLKTAKNILPDLPADSAPEAPAPEAMAPAAIDPTPPPLASRGPLPPPPAETLAAIDPTPVVTPSLPSREPNNAPARAPASSSVVPSYFYELSKDKLPDRPNFVVCRAKLDRNAKSFDKSALSFKVGDNPLTQNTPCLPPRNYYYFFFFFFIECGFRAPHGRSAGPFLNALMVSLLSPAPFLPSRVYLVSTGRGFDSRPASAQKRLVAR</sequence>
<evidence type="ECO:0000313" key="8">
    <source>
        <dbReference type="EMBL" id="AOS88698.1"/>
    </source>
</evidence>
<dbReference type="InterPro" id="IPR001452">
    <property type="entry name" value="SH3_domain"/>
</dbReference>
<dbReference type="CDD" id="cd11845">
    <property type="entry name" value="SH3_Src_like"/>
    <property type="match status" value="1"/>
</dbReference>
<evidence type="ECO:0000256" key="4">
    <source>
        <dbReference type="PROSITE-ProRule" id="PRU00192"/>
    </source>
</evidence>
<dbReference type="PROSITE" id="PS50001">
    <property type="entry name" value="SH2"/>
    <property type="match status" value="1"/>
</dbReference>
<dbReference type="PANTHER" id="PTHR19969">
    <property type="entry name" value="SH2-SH3 ADAPTOR PROTEIN-RELATED"/>
    <property type="match status" value="1"/>
</dbReference>
<dbReference type="Pfam" id="PF00017">
    <property type="entry name" value="SH2"/>
    <property type="match status" value="1"/>
</dbReference>
<dbReference type="InterPro" id="IPR036028">
    <property type="entry name" value="SH3-like_dom_sf"/>
</dbReference>
<dbReference type="InterPro" id="IPR051184">
    <property type="entry name" value="Tyrosine-phos_adapter"/>
</dbReference>
<organism evidence="8">
    <name type="scientific">Monosiga brevicollis</name>
    <name type="common">Choanoflagellate</name>
    <dbReference type="NCBI Taxonomy" id="81824"/>
    <lineage>
        <taxon>Eukaryota</taxon>
        <taxon>Choanoflagellata</taxon>
        <taxon>Craspedida</taxon>
        <taxon>Salpingoecidae</taxon>
        <taxon>Monosiga</taxon>
    </lineage>
</organism>